<dbReference type="InterPro" id="IPR001245">
    <property type="entry name" value="Ser-Thr/Tyr_kinase_cat_dom"/>
</dbReference>
<proteinExistence type="predicted"/>
<dbReference type="Gene3D" id="1.10.510.10">
    <property type="entry name" value="Transferase(Phosphotransferase) domain 1"/>
    <property type="match status" value="1"/>
</dbReference>
<evidence type="ECO:0000256" key="6">
    <source>
        <dbReference type="ARBA" id="ARBA00022989"/>
    </source>
</evidence>
<feature type="transmembrane region" description="Helical" evidence="9">
    <location>
        <begin position="211"/>
        <end position="232"/>
    </location>
</feature>
<evidence type="ECO:0000313" key="12">
    <source>
        <dbReference type="EMBL" id="KJB69130.1"/>
    </source>
</evidence>
<evidence type="ECO:0000256" key="10">
    <source>
        <dbReference type="SAM" id="SignalP"/>
    </source>
</evidence>
<reference evidence="13 15" key="2">
    <citation type="journal article" date="2019" name="Genome Biol. Evol.">
        <title>Insights into the evolution of the New World diploid cottons (Gossypium, subgenus Houzingenia) based on genome sequencing.</title>
        <authorList>
            <person name="Grover C.E."/>
            <person name="Arick M.A. 2nd"/>
            <person name="Thrash A."/>
            <person name="Conover J.L."/>
            <person name="Sanders W.S."/>
            <person name="Peterson D.G."/>
            <person name="Frelichowski J.E."/>
            <person name="Scheffler J.A."/>
            <person name="Scheffler B.E."/>
            <person name="Wendel J.F."/>
        </authorList>
    </citation>
    <scope>NUCLEOTIDE SEQUENCE [LARGE SCALE GENOMIC DNA]</scope>
    <source>
        <strain evidence="13">8</strain>
        <tissue evidence="13">Leaf</tissue>
    </source>
</reference>
<feature type="chain" id="PRO_5033715636" description="Protein kinase domain-containing protein" evidence="10">
    <location>
        <begin position="23"/>
        <end position="505"/>
    </location>
</feature>
<evidence type="ECO:0000313" key="14">
    <source>
        <dbReference type="Proteomes" id="UP000032304"/>
    </source>
</evidence>
<evidence type="ECO:0000256" key="8">
    <source>
        <dbReference type="ARBA" id="ARBA00023170"/>
    </source>
</evidence>
<keyword evidence="2" id="KW-0433">Leucine-rich repeat</keyword>
<reference evidence="12 14" key="1">
    <citation type="journal article" date="2012" name="Nature">
        <title>Repeated polyploidization of Gossypium genomes and the evolution of spinnable cotton fibres.</title>
        <authorList>
            <person name="Paterson A.H."/>
            <person name="Wendel J.F."/>
            <person name="Gundlach H."/>
            <person name="Guo H."/>
            <person name="Jenkins J."/>
            <person name="Jin D."/>
            <person name="Llewellyn D."/>
            <person name="Showmaker K.C."/>
            <person name="Shu S."/>
            <person name="Udall J."/>
            <person name="Yoo M.J."/>
            <person name="Byers R."/>
            <person name="Chen W."/>
            <person name="Doron-Faigenboim A."/>
            <person name="Duke M.V."/>
            <person name="Gong L."/>
            <person name="Grimwood J."/>
            <person name="Grover C."/>
            <person name="Grupp K."/>
            <person name="Hu G."/>
            <person name="Lee T.H."/>
            <person name="Li J."/>
            <person name="Lin L."/>
            <person name="Liu T."/>
            <person name="Marler B.S."/>
            <person name="Page J.T."/>
            <person name="Roberts A.W."/>
            <person name="Romanel E."/>
            <person name="Sanders W.S."/>
            <person name="Szadkowski E."/>
            <person name="Tan X."/>
            <person name="Tang H."/>
            <person name="Xu C."/>
            <person name="Wang J."/>
            <person name="Wang Z."/>
            <person name="Zhang D."/>
            <person name="Zhang L."/>
            <person name="Ashrafi H."/>
            <person name="Bedon F."/>
            <person name="Bowers J.E."/>
            <person name="Brubaker C.L."/>
            <person name="Chee P.W."/>
            <person name="Das S."/>
            <person name="Gingle A.R."/>
            <person name="Haigler C.H."/>
            <person name="Harker D."/>
            <person name="Hoffmann L.V."/>
            <person name="Hovav R."/>
            <person name="Jones D.C."/>
            <person name="Lemke C."/>
            <person name="Mansoor S."/>
            <person name="ur Rahman M."/>
            <person name="Rainville L.N."/>
            <person name="Rambani A."/>
            <person name="Reddy U.K."/>
            <person name="Rong J.K."/>
            <person name="Saranga Y."/>
            <person name="Scheffler B.E."/>
            <person name="Scheffler J.A."/>
            <person name="Stelly D.M."/>
            <person name="Triplett B.A."/>
            <person name="Van Deynze A."/>
            <person name="Vaslin M.F."/>
            <person name="Waghmare V.N."/>
            <person name="Walford S.A."/>
            <person name="Wright R.J."/>
            <person name="Zaki E.A."/>
            <person name="Zhang T."/>
            <person name="Dennis E.S."/>
            <person name="Mayer K.F."/>
            <person name="Peterson D.G."/>
            <person name="Rokhsar D.S."/>
            <person name="Wang X."/>
            <person name="Schmutz J."/>
        </authorList>
    </citation>
    <scope>NUCLEOTIDE SEQUENCE [LARGE SCALE GENOMIC DNA]</scope>
</reference>
<dbReference type="InterPro" id="IPR000719">
    <property type="entry name" value="Prot_kinase_dom"/>
</dbReference>
<dbReference type="Gene3D" id="3.30.200.20">
    <property type="entry name" value="Phosphorylase Kinase, domain 1"/>
    <property type="match status" value="1"/>
</dbReference>
<evidence type="ECO:0000313" key="15">
    <source>
        <dbReference type="Proteomes" id="UP000593578"/>
    </source>
</evidence>
<dbReference type="SUPFAM" id="SSF56112">
    <property type="entry name" value="Protein kinase-like (PK-like)"/>
    <property type="match status" value="1"/>
</dbReference>
<dbReference type="PROSITE" id="PS51450">
    <property type="entry name" value="LRR"/>
    <property type="match status" value="1"/>
</dbReference>
<dbReference type="InterPro" id="IPR001611">
    <property type="entry name" value="Leu-rich_rpt"/>
</dbReference>
<evidence type="ECO:0000256" key="5">
    <source>
        <dbReference type="ARBA" id="ARBA00022737"/>
    </source>
</evidence>
<keyword evidence="14" id="KW-1185">Reference proteome</keyword>
<dbReference type="Gene3D" id="3.80.10.10">
    <property type="entry name" value="Ribonuclease Inhibitor"/>
    <property type="match status" value="1"/>
</dbReference>
<dbReference type="OMA" id="KRYKMRV"/>
<dbReference type="EMBL" id="CM001750">
    <property type="protein sequence ID" value="KJB69130.1"/>
    <property type="molecule type" value="Genomic_DNA"/>
</dbReference>
<dbReference type="InterPro" id="IPR032675">
    <property type="entry name" value="LRR_dom_sf"/>
</dbReference>
<dbReference type="Gramene" id="KJB69130">
    <property type="protein sequence ID" value="KJB69130"/>
    <property type="gene ID" value="B456_011G006900"/>
</dbReference>
<evidence type="ECO:0000256" key="7">
    <source>
        <dbReference type="ARBA" id="ARBA00023136"/>
    </source>
</evidence>
<evidence type="ECO:0000256" key="4">
    <source>
        <dbReference type="ARBA" id="ARBA00022729"/>
    </source>
</evidence>
<dbReference type="InterPro" id="IPR020635">
    <property type="entry name" value="Tyr_kinase_cat_dom"/>
</dbReference>
<evidence type="ECO:0000313" key="13">
    <source>
        <dbReference type="EMBL" id="MBA0598834.1"/>
    </source>
</evidence>
<feature type="signal peptide" evidence="10">
    <location>
        <begin position="1"/>
        <end position="22"/>
    </location>
</feature>
<dbReference type="Pfam" id="PF07714">
    <property type="entry name" value="PK_Tyr_Ser-Thr"/>
    <property type="match status" value="1"/>
</dbReference>
<dbReference type="EMBL" id="JABEZZ010000011">
    <property type="protein sequence ID" value="MBA0598834.1"/>
    <property type="molecule type" value="Genomic_DNA"/>
</dbReference>
<accession>A0A0D2VGJ4</accession>
<dbReference type="SUPFAM" id="SSF52058">
    <property type="entry name" value="L domain-like"/>
    <property type="match status" value="1"/>
</dbReference>
<protein>
    <recommendedName>
        <fullName evidence="11">Protein kinase domain-containing protein</fullName>
    </recommendedName>
</protein>
<evidence type="ECO:0000256" key="9">
    <source>
        <dbReference type="SAM" id="Phobius"/>
    </source>
</evidence>
<dbReference type="InterPro" id="IPR011009">
    <property type="entry name" value="Kinase-like_dom_sf"/>
</dbReference>
<dbReference type="Pfam" id="PF00560">
    <property type="entry name" value="LRR_1"/>
    <property type="match status" value="1"/>
</dbReference>
<keyword evidence="6 9" id="KW-1133">Transmembrane helix</keyword>
<dbReference type="GO" id="GO:0004713">
    <property type="term" value="F:protein tyrosine kinase activity"/>
    <property type="evidence" value="ECO:0007669"/>
    <property type="project" value="InterPro"/>
</dbReference>
<dbReference type="STRING" id="29730.A0A0D2VGJ4"/>
<sequence>MASILITCLLLMFIAYFEPTLPATVIEDLANLHPPSNFNTTIVSNCLKNPSLRYCGSSPMDLDAIFKFTIVASHLCNESKNPNCVESFPKINLRNRPKITPLYLSFTFFWKYCPVTILSIDLSNNSLKGTFPIDVLFCTQIHVLDLSHNGLSGDVPIQRLSCVTNLTILNLSYNHFSEIKISDSWFFRRFNSSCFFNSGILPSHGRYKIKAVMLLLGFPLVVVFTVGGLWWLCFRRPDFLPRVLQNERKFTTVMLKAATNRFSKKNMVGKGDGFVMYRGILRDGTQVRIEIYSNNRGNHREYVEECKVLVQLRHRNLVKVYGWCSNRNIRALVTEWIGRVSIETWLSESAPCWKHRYKVLVGVLKAMCYLHEQWPEIGCDIKTSSLLLHENGDPLIARFRVGENSTSNKIHRFGILVLEMMTDQTLQEEFKGDETGFVEYVKMLYPRKLQKVLDERMKLTENTFDETRQTICIGLTCADHQTCQQLSIGQIYNMIIKVHPRTNTY</sequence>
<dbReference type="AlphaFoldDB" id="A0A0D2VGJ4"/>
<dbReference type="Proteomes" id="UP000593578">
    <property type="component" value="Unassembled WGS sequence"/>
</dbReference>
<dbReference type="OrthoDB" id="1914767at2759"/>
<keyword evidence="7 9" id="KW-0472">Membrane</keyword>
<gene>
    <name evidence="12" type="ORF">B456_011G006900</name>
    <name evidence="13" type="ORF">Gorai_005077</name>
</gene>
<dbReference type="GO" id="GO:0016020">
    <property type="term" value="C:membrane"/>
    <property type="evidence" value="ECO:0007669"/>
    <property type="project" value="UniProtKB-SubCell"/>
</dbReference>
<feature type="domain" description="Protein kinase" evidence="11">
    <location>
        <begin position="262"/>
        <end position="505"/>
    </location>
</feature>
<reference evidence="13" key="3">
    <citation type="submission" date="2020-04" db="EMBL/GenBank/DDBJ databases">
        <authorList>
            <person name="Grover C.E."/>
            <person name="Arick M.A. II"/>
            <person name="Thrash A."/>
            <person name="Conover J.L."/>
            <person name="Sanders W.S."/>
            <person name="Peterson D.G."/>
            <person name="Scheffler J.A."/>
            <person name="Scheffler B.E."/>
            <person name="Wendel J.F."/>
        </authorList>
    </citation>
    <scope>NUCLEOTIDE SEQUENCE</scope>
    <source>
        <strain evidence="13">8</strain>
        <tissue evidence="13">Leaf</tissue>
    </source>
</reference>
<evidence type="ECO:0000256" key="2">
    <source>
        <dbReference type="ARBA" id="ARBA00022614"/>
    </source>
</evidence>
<keyword evidence="5" id="KW-0677">Repeat</keyword>
<dbReference type="PROSITE" id="PS50011">
    <property type="entry name" value="PROTEIN_KINASE_DOM"/>
    <property type="match status" value="1"/>
</dbReference>
<keyword evidence="4 10" id="KW-0732">Signal</keyword>
<dbReference type="InterPro" id="IPR051716">
    <property type="entry name" value="Plant_RL_S/T_kinase"/>
</dbReference>
<evidence type="ECO:0000256" key="1">
    <source>
        <dbReference type="ARBA" id="ARBA00004479"/>
    </source>
</evidence>
<organism evidence="12 14">
    <name type="scientific">Gossypium raimondii</name>
    <name type="common">Peruvian cotton</name>
    <name type="synonym">Gossypium klotzschianum subsp. raimondii</name>
    <dbReference type="NCBI Taxonomy" id="29730"/>
    <lineage>
        <taxon>Eukaryota</taxon>
        <taxon>Viridiplantae</taxon>
        <taxon>Streptophyta</taxon>
        <taxon>Embryophyta</taxon>
        <taxon>Tracheophyta</taxon>
        <taxon>Spermatophyta</taxon>
        <taxon>Magnoliopsida</taxon>
        <taxon>eudicotyledons</taxon>
        <taxon>Gunneridae</taxon>
        <taxon>Pentapetalae</taxon>
        <taxon>rosids</taxon>
        <taxon>malvids</taxon>
        <taxon>Malvales</taxon>
        <taxon>Malvaceae</taxon>
        <taxon>Malvoideae</taxon>
        <taxon>Gossypium</taxon>
    </lineage>
</organism>
<dbReference type="PANTHER" id="PTHR48053">
    <property type="entry name" value="LEUCINE RICH REPEAT FAMILY PROTEIN, EXPRESSED"/>
    <property type="match status" value="1"/>
</dbReference>
<dbReference type="Proteomes" id="UP000032304">
    <property type="component" value="Chromosome 11"/>
</dbReference>
<dbReference type="GO" id="GO:0005524">
    <property type="term" value="F:ATP binding"/>
    <property type="evidence" value="ECO:0007669"/>
    <property type="project" value="InterPro"/>
</dbReference>
<keyword evidence="3 9" id="KW-0812">Transmembrane</keyword>
<name>A0A0D2VGJ4_GOSRA</name>
<dbReference type="SMART" id="SM00219">
    <property type="entry name" value="TyrKc"/>
    <property type="match status" value="1"/>
</dbReference>
<dbReference type="PANTHER" id="PTHR48053:SF71">
    <property type="entry name" value="LEUCINE RICH REPEAT FAMILY PROTEIN, EXPRESSED"/>
    <property type="match status" value="1"/>
</dbReference>
<comment type="subcellular location">
    <subcellularLocation>
        <location evidence="1">Membrane</location>
        <topology evidence="1">Single-pass type I membrane protein</topology>
    </subcellularLocation>
</comment>
<evidence type="ECO:0000259" key="11">
    <source>
        <dbReference type="PROSITE" id="PS50011"/>
    </source>
</evidence>
<dbReference type="eggNOG" id="ENOG502QW0N">
    <property type="taxonomic scope" value="Eukaryota"/>
</dbReference>
<evidence type="ECO:0000256" key="3">
    <source>
        <dbReference type="ARBA" id="ARBA00022692"/>
    </source>
</evidence>
<keyword evidence="8" id="KW-0675">Receptor</keyword>
<dbReference type="KEGG" id="gra:105777101"/>